<dbReference type="AlphaFoldDB" id="G7YGC7"/>
<gene>
    <name evidence="1" type="ORF">CLF_107219</name>
</gene>
<reference key="2">
    <citation type="submission" date="2011-10" db="EMBL/GenBank/DDBJ databases">
        <title>The genome and transcriptome sequence of Clonorchis sinensis provide insights into the carcinogenic liver fluke.</title>
        <authorList>
            <person name="Wang X."/>
            <person name="Huang Y."/>
            <person name="Chen W."/>
            <person name="Liu H."/>
            <person name="Guo L."/>
            <person name="Chen Y."/>
            <person name="Luo F."/>
            <person name="Zhou W."/>
            <person name="Sun J."/>
            <person name="Mao Q."/>
            <person name="Liang P."/>
            <person name="Zhou C."/>
            <person name="Tian Y."/>
            <person name="Men J."/>
            <person name="Lv X."/>
            <person name="Huang L."/>
            <person name="Zhou J."/>
            <person name="Hu Y."/>
            <person name="Li R."/>
            <person name="Zhang F."/>
            <person name="Lei H."/>
            <person name="Li X."/>
            <person name="Hu X."/>
            <person name="Liang C."/>
            <person name="Xu J."/>
            <person name="Wu Z."/>
            <person name="Yu X."/>
        </authorList>
    </citation>
    <scope>NUCLEOTIDE SEQUENCE</scope>
    <source>
        <strain>Henan</strain>
    </source>
</reference>
<keyword evidence="2" id="KW-1185">Reference proteome</keyword>
<organism evidence="1 2">
    <name type="scientific">Clonorchis sinensis</name>
    <name type="common">Chinese liver fluke</name>
    <dbReference type="NCBI Taxonomy" id="79923"/>
    <lineage>
        <taxon>Eukaryota</taxon>
        <taxon>Metazoa</taxon>
        <taxon>Spiralia</taxon>
        <taxon>Lophotrochozoa</taxon>
        <taxon>Platyhelminthes</taxon>
        <taxon>Trematoda</taxon>
        <taxon>Digenea</taxon>
        <taxon>Opisthorchiida</taxon>
        <taxon>Opisthorchiata</taxon>
        <taxon>Opisthorchiidae</taxon>
        <taxon>Clonorchis</taxon>
    </lineage>
</organism>
<name>G7YGC7_CLOSI</name>
<evidence type="ECO:0000313" key="2">
    <source>
        <dbReference type="Proteomes" id="UP000008909"/>
    </source>
</evidence>
<reference evidence="1" key="1">
    <citation type="journal article" date="2011" name="Genome Biol.">
        <title>The draft genome of the carcinogenic human liver fluke Clonorchis sinensis.</title>
        <authorList>
            <person name="Wang X."/>
            <person name="Chen W."/>
            <person name="Huang Y."/>
            <person name="Sun J."/>
            <person name="Men J."/>
            <person name="Liu H."/>
            <person name="Luo F."/>
            <person name="Guo L."/>
            <person name="Lv X."/>
            <person name="Deng C."/>
            <person name="Zhou C."/>
            <person name="Fan Y."/>
            <person name="Li X."/>
            <person name="Huang L."/>
            <person name="Hu Y."/>
            <person name="Liang C."/>
            <person name="Hu X."/>
            <person name="Xu J."/>
            <person name="Yu X."/>
        </authorList>
    </citation>
    <scope>NUCLEOTIDE SEQUENCE [LARGE SCALE GENOMIC DNA]</scope>
    <source>
        <strain evidence="1">Henan</strain>
    </source>
</reference>
<accession>G7YGC7</accession>
<proteinExistence type="predicted"/>
<dbReference type="EMBL" id="DF143229">
    <property type="protein sequence ID" value="GAA52010.1"/>
    <property type="molecule type" value="Genomic_DNA"/>
</dbReference>
<sequence length="87" mass="9392">MPTYTFPALCCDFTSLVARSIHTIRQPGNQKSPGIQELPVTFGSSVPLCPVFPTHNALFTQATTSCEDGLEGLSRLITPVLRRSEAA</sequence>
<dbReference type="Proteomes" id="UP000008909">
    <property type="component" value="Unassembled WGS sequence"/>
</dbReference>
<protein>
    <submittedName>
        <fullName evidence="1">Uncharacterized protein</fullName>
    </submittedName>
</protein>
<evidence type="ECO:0000313" key="1">
    <source>
        <dbReference type="EMBL" id="GAA52010.1"/>
    </source>
</evidence>